<sequence>MEFTETQKQRLRELGYKGEFPELDTKEEVNEAYSQLEKKLRKKHRKKLNDLFESKKPTWKNTVENIRQNLQDLGFIEVQTPLIISKNLLKKMKIDQKSDLMNQVYRINDNKVLRPMLAQNLYKELENFSKLSNRDTIQLFEIGTCFRKEKGGKDHLNEFKMLNAVELGNFKDKEKRLKEVISTLFKDFDEYVLEKEKSTVYGETYDVLVNGTELASCAIGPHQLDEKWDINRPWIGIGIGIERFTRELNNSDSTVKAYGRSFVYQDGIRLDIK</sequence>
<dbReference type="Pfam" id="PF17759">
    <property type="entry name" value="tRNA_synthFbeta"/>
    <property type="match status" value="1"/>
</dbReference>
<dbReference type="InterPro" id="IPR045864">
    <property type="entry name" value="aa-tRNA-synth_II/BPL/LPL"/>
</dbReference>
<dbReference type="AlphaFoldDB" id="A0A1Q6DXK2"/>
<evidence type="ECO:0000313" key="2">
    <source>
        <dbReference type="EMBL" id="OKY79096.1"/>
    </source>
</evidence>
<keyword evidence="3" id="KW-1185">Reference proteome</keyword>
<dbReference type="Gene3D" id="3.30.930.10">
    <property type="entry name" value="Bira Bifunctional Protein, Domain 2"/>
    <property type="match status" value="1"/>
</dbReference>
<dbReference type="InterPro" id="IPR041616">
    <property type="entry name" value="PheRS_beta_core"/>
</dbReference>
<dbReference type="InterPro" id="IPR006195">
    <property type="entry name" value="aa-tRNA-synth_II"/>
</dbReference>
<dbReference type="SMR" id="A0A1Q6DXK2"/>
<reference evidence="2" key="1">
    <citation type="submission" date="2016-12" db="EMBL/GenBank/DDBJ databases">
        <title>Discovery of methanogenic haloarchaea.</title>
        <authorList>
            <person name="Sorokin D.Y."/>
            <person name="Makarova K.S."/>
            <person name="Abbas B."/>
            <person name="Ferrer M."/>
            <person name="Golyshin P.N."/>
        </authorList>
    </citation>
    <scope>NUCLEOTIDE SEQUENCE [LARGE SCALE GENOMIC DNA]</scope>
    <source>
        <strain evidence="2">HMET1</strain>
    </source>
</reference>
<name>A0A1Q6DXK2_METT1</name>
<dbReference type="NCBIfam" id="TIGR02367">
    <property type="entry name" value="PylS_Cterm"/>
    <property type="match status" value="1"/>
</dbReference>
<accession>A0A1Q6DXK2</accession>
<dbReference type="PROSITE" id="PS50862">
    <property type="entry name" value="AA_TRNA_LIGASE_II"/>
    <property type="match status" value="1"/>
</dbReference>
<protein>
    <submittedName>
        <fullName evidence="2">Pyrrolysyl-tRNA-synthetase PylS</fullName>
    </submittedName>
</protein>
<comment type="caution">
    <text evidence="2">The sequence shown here is derived from an EMBL/GenBank/DDBJ whole genome shotgun (WGS) entry which is preliminary data.</text>
</comment>
<dbReference type="EMBL" id="MSDW01000001">
    <property type="protein sequence ID" value="OKY79096.1"/>
    <property type="molecule type" value="Genomic_DNA"/>
</dbReference>
<feature type="domain" description="Aminoacyl-transfer RNA synthetases class-II family profile" evidence="1">
    <location>
        <begin position="66"/>
        <end position="248"/>
    </location>
</feature>
<dbReference type="SUPFAM" id="SSF55681">
    <property type="entry name" value="Class II aaRS and biotin synthetases"/>
    <property type="match status" value="1"/>
</dbReference>
<evidence type="ECO:0000313" key="3">
    <source>
        <dbReference type="Proteomes" id="UP000185744"/>
    </source>
</evidence>
<dbReference type="GO" id="GO:0004812">
    <property type="term" value="F:aminoacyl-tRNA ligase activity"/>
    <property type="evidence" value="ECO:0007669"/>
    <property type="project" value="InterPro"/>
</dbReference>
<dbReference type="STRING" id="1903181.BTN85_1602"/>
<dbReference type="Proteomes" id="UP000185744">
    <property type="component" value="Unassembled WGS sequence"/>
</dbReference>
<dbReference type="InParanoid" id="A0A1Q6DXK2"/>
<gene>
    <name evidence="2" type="ORF">BTN85_1602</name>
</gene>
<organism evidence="2 3">
    <name type="scientific">Methanohalarchaeum thermophilum</name>
    <dbReference type="NCBI Taxonomy" id="1903181"/>
    <lineage>
        <taxon>Archaea</taxon>
        <taxon>Methanobacteriati</taxon>
        <taxon>Methanobacteriota</taxon>
        <taxon>Methanonatronarchaeia</taxon>
        <taxon>Methanonatronarchaeales</taxon>
        <taxon>Methanonatronarchaeaceae</taxon>
        <taxon>Candidatus Methanohalarchaeum</taxon>
    </lineage>
</organism>
<dbReference type="InterPro" id="IPR023877">
    <property type="entry name" value="Pyrrolysyl-tRNA_ligase_C"/>
</dbReference>
<evidence type="ECO:0000259" key="1">
    <source>
        <dbReference type="PROSITE" id="PS50862"/>
    </source>
</evidence>
<proteinExistence type="predicted"/>